<dbReference type="AlphaFoldDB" id="K1QIT2"/>
<dbReference type="GO" id="GO:0004383">
    <property type="term" value="F:guanylate cyclase activity"/>
    <property type="evidence" value="ECO:0007669"/>
    <property type="project" value="UniProtKB-EC"/>
</dbReference>
<dbReference type="Pfam" id="PF07701">
    <property type="entry name" value="HNOBA"/>
    <property type="match status" value="1"/>
</dbReference>
<dbReference type="GO" id="GO:0004672">
    <property type="term" value="F:protein kinase activity"/>
    <property type="evidence" value="ECO:0007669"/>
    <property type="project" value="InterPro"/>
</dbReference>
<dbReference type="CDD" id="cd06352">
    <property type="entry name" value="PBP1_NPR_GC-like"/>
    <property type="match status" value="1"/>
</dbReference>
<keyword evidence="10" id="KW-0325">Glycoprotein</keyword>
<dbReference type="FunFam" id="3.30.70.1230:FF:000004">
    <property type="entry name" value="Guanylate cyclase"/>
    <property type="match status" value="1"/>
</dbReference>
<dbReference type="HOGENOM" id="CLU_001072_1_3_1"/>
<dbReference type="GO" id="GO:0007168">
    <property type="term" value="P:receptor guanylyl cyclase signaling pathway"/>
    <property type="evidence" value="ECO:0007669"/>
    <property type="project" value="TreeGrafter"/>
</dbReference>
<keyword evidence="11 13" id="KW-0456">Lyase</keyword>
<keyword evidence="6" id="KW-1133">Transmembrane helix</keyword>
<keyword evidence="4" id="KW-0732">Signal</keyword>
<dbReference type="EC" id="4.6.1.2" evidence="2 14"/>
<evidence type="ECO:0000313" key="15">
    <source>
        <dbReference type="EMBL" id="EKC28805.1"/>
    </source>
</evidence>
<dbReference type="InterPro" id="IPR001828">
    <property type="entry name" value="ANF_lig-bd_rcpt"/>
</dbReference>
<dbReference type="EMBL" id="JH817233">
    <property type="protein sequence ID" value="EKC28805.1"/>
    <property type="molecule type" value="Genomic_DNA"/>
</dbReference>
<dbReference type="PANTHER" id="PTHR11920:SF274">
    <property type="entry name" value="GUANYLATE CYCLASE"/>
    <property type="match status" value="1"/>
</dbReference>
<name>K1QIT2_MAGGI</name>
<evidence type="ECO:0000256" key="7">
    <source>
        <dbReference type="ARBA" id="ARBA00023134"/>
    </source>
</evidence>
<dbReference type="InterPro" id="IPR028082">
    <property type="entry name" value="Peripla_BP_I"/>
</dbReference>
<gene>
    <name evidence="15" type="ORF">CGI_10013117</name>
</gene>
<evidence type="ECO:0000256" key="13">
    <source>
        <dbReference type="RuleBase" id="RU000405"/>
    </source>
</evidence>
<keyword evidence="9 15" id="KW-0675">Receptor</keyword>
<evidence type="ECO:0000256" key="4">
    <source>
        <dbReference type="ARBA" id="ARBA00022729"/>
    </source>
</evidence>
<keyword evidence="8" id="KW-0472">Membrane</keyword>
<evidence type="ECO:0000256" key="14">
    <source>
        <dbReference type="RuleBase" id="RU003431"/>
    </source>
</evidence>
<dbReference type="GO" id="GO:0001653">
    <property type="term" value="F:peptide receptor activity"/>
    <property type="evidence" value="ECO:0007669"/>
    <property type="project" value="TreeGrafter"/>
</dbReference>
<dbReference type="Pfam" id="PF07714">
    <property type="entry name" value="PK_Tyr_Ser-Thr"/>
    <property type="match status" value="1"/>
</dbReference>
<dbReference type="InParanoid" id="K1QIT2"/>
<dbReference type="PROSITE" id="PS50011">
    <property type="entry name" value="PROTEIN_KINASE_DOM"/>
    <property type="match status" value="1"/>
</dbReference>
<comment type="catalytic activity">
    <reaction evidence="14">
        <text>GTP = 3',5'-cyclic GMP + diphosphate</text>
        <dbReference type="Rhea" id="RHEA:13665"/>
        <dbReference type="ChEBI" id="CHEBI:33019"/>
        <dbReference type="ChEBI" id="CHEBI:37565"/>
        <dbReference type="ChEBI" id="CHEBI:57746"/>
        <dbReference type="EC" id="4.6.1.2"/>
    </reaction>
</comment>
<dbReference type="InterPro" id="IPR000719">
    <property type="entry name" value="Prot_kinase_dom"/>
</dbReference>
<dbReference type="PROSITE" id="PS50125">
    <property type="entry name" value="GUANYLATE_CYCLASE_2"/>
    <property type="match status" value="1"/>
</dbReference>
<evidence type="ECO:0000256" key="9">
    <source>
        <dbReference type="ARBA" id="ARBA00023170"/>
    </source>
</evidence>
<dbReference type="PANTHER" id="PTHR11920">
    <property type="entry name" value="GUANYLYL CYCLASE"/>
    <property type="match status" value="1"/>
</dbReference>
<evidence type="ECO:0000256" key="5">
    <source>
        <dbReference type="ARBA" id="ARBA00022741"/>
    </source>
</evidence>
<dbReference type="SUPFAM" id="SSF55073">
    <property type="entry name" value="Nucleotide cyclase"/>
    <property type="match status" value="1"/>
</dbReference>
<dbReference type="CDD" id="cd07302">
    <property type="entry name" value="CHD"/>
    <property type="match status" value="1"/>
</dbReference>
<protein>
    <recommendedName>
        <fullName evidence="2 14">Guanylate cyclase</fullName>
        <ecNumber evidence="2 14">4.6.1.2</ecNumber>
    </recommendedName>
</protein>
<dbReference type="Pfam" id="PF01094">
    <property type="entry name" value="ANF_receptor"/>
    <property type="match status" value="1"/>
</dbReference>
<evidence type="ECO:0000256" key="2">
    <source>
        <dbReference type="ARBA" id="ARBA00012202"/>
    </source>
</evidence>
<keyword evidence="12 14" id="KW-0141">cGMP biosynthesis</keyword>
<evidence type="ECO:0000256" key="12">
    <source>
        <dbReference type="ARBA" id="ARBA00023293"/>
    </source>
</evidence>
<keyword evidence="7" id="KW-0342">GTP-binding</keyword>
<dbReference type="InterPro" id="IPR011009">
    <property type="entry name" value="Kinase-like_dom_sf"/>
</dbReference>
<dbReference type="GO" id="GO:0035556">
    <property type="term" value="P:intracellular signal transduction"/>
    <property type="evidence" value="ECO:0007669"/>
    <property type="project" value="InterPro"/>
</dbReference>
<dbReference type="Pfam" id="PF00211">
    <property type="entry name" value="Guanylate_cyc"/>
    <property type="match status" value="1"/>
</dbReference>
<dbReference type="InterPro" id="IPR001170">
    <property type="entry name" value="ANPR/GUC"/>
</dbReference>
<dbReference type="GO" id="GO:0005525">
    <property type="term" value="F:GTP binding"/>
    <property type="evidence" value="ECO:0007669"/>
    <property type="project" value="UniProtKB-KW"/>
</dbReference>
<dbReference type="InterPro" id="IPR001054">
    <property type="entry name" value="A/G_cyclase"/>
</dbReference>
<accession>K1QIT2</accession>
<keyword evidence="3" id="KW-0812">Transmembrane</keyword>
<reference evidence="15" key="1">
    <citation type="journal article" date="2012" name="Nature">
        <title>The oyster genome reveals stress adaptation and complexity of shell formation.</title>
        <authorList>
            <person name="Zhang G."/>
            <person name="Fang X."/>
            <person name="Guo X."/>
            <person name="Li L."/>
            <person name="Luo R."/>
            <person name="Xu F."/>
            <person name="Yang P."/>
            <person name="Zhang L."/>
            <person name="Wang X."/>
            <person name="Qi H."/>
            <person name="Xiong Z."/>
            <person name="Que H."/>
            <person name="Xie Y."/>
            <person name="Holland P.W."/>
            <person name="Paps J."/>
            <person name="Zhu Y."/>
            <person name="Wu F."/>
            <person name="Chen Y."/>
            <person name="Wang J."/>
            <person name="Peng C."/>
            <person name="Meng J."/>
            <person name="Yang L."/>
            <person name="Liu J."/>
            <person name="Wen B."/>
            <person name="Zhang N."/>
            <person name="Huang Z."/>
            <person name="Zhu Q."/>
            <person name="Feng Y."/>
            <person name="Mount A."/>
            <person name="Hedgecock D."/>
            <person name="Xu Z."/>
            <person name="Liu Y."/>
            <person name="Domazet-Loso T."/>
            <person name="Du Y."/>
            <person name="Sun X."/>
            <person name="Zhang S."/>
            <person name="Liu B."/>
            <person name="Cheng P."/>
            <person name="Jiang X."/>
            <person name="Li J."/>
            <person name="Fan D."/>
            <person name="Wang W."/>
            <person name="Fu W."/>
            <person name="Wang T."/>
            <person name="Wang B."/>
            <person name="Zhang J."/>
            <person name="Peng Z."/>
            <person name="Li Y."/>
            <person name="Li N."/>
            <person name="Wang J."/>
            <person name="Chen M."/>
            <person name="He Y."/>
            <person name="Tan F."/>
            <person name="Song X."/>
            <person name="Zheng Q."/>
            <person name="Huang R."/>
            <person name="Yang H."/>
            <person name="Du X."/>
            <person name="Chen L."/>
            <person name="Yang M."/>
            <person name="Gaffney P.M."/>
            <person name="Wang S."/>
            <person name="Luo L."/>
            <person name="She Z."/>
            <person name="Ming Y."/>
            <person name="Huang W."/>
            <person name="Zhang S."/>
            <person name="Huang B."/>
            <person name="Zhang Y."/>
            <person name="Qu T."/>
            <person name="Ni P."/>
            <person name="Miao G."/>
            <person name="Wang J."/>
            <person name="Wang Q."/>
            <person name="Steinberg C.E."/>
            <person name="Wang H."/>
            <person name="Li N."/>
            <person name="Qian L."/>
            <person name="Zhang G."/>
            <person name="Li Y."/>
            <person name="Yang H."/>
            <person name="Liu X."/>
            <person name="Wang J."/>
            <person name="Yin Y."/>
            <person name="Wang J."/>
        </authorList>
    </citation>
    <scope>NUCLEOTIDE SEQUENCE [LARGE SCALE GENOMIC DNA]</scope>
    <source>
        <strain evidence="15">05x7-T-G4-1.051#20</strain>
    </source>
</reference>
<evidence type="ECO:0000256" key="10">
    <source>
        <dbReference type="ARBA" id="ARBA00023180"/>
    </source>
</evidence>
<dbReference type="Gene3D" id="6.10.250.780">
    <property type="match status" value="1"/>
</dbReference>
<comment type="subcellular location">
    <subcellularLocation>
        <location evidence="1">Membrane</location>
        <topology evidence="1">Single-pass type I membrane protein</topology>
    </subcellularLocation>
</comment>
<evidence type="ECO:0000256" key="1">
    <source>
        <dbReference type="ARBA" id="ARBA00004479"/>
    </source>
</evidence>
<dbReference type="InterPro" id="IPR011645">
    <property type="entry name" value="HNOB_dom_associated"/>
</dbReference>
<dbReference type="InterPro" id="IPR050401">
    <property type="entry name" value="Cyclic_nucleotide_synthase"/>
</dbReference>
<evidence type="ECO:0000256" key="3">
    <source>
        <dbReference type="ARBA" id="ARBA00022692"/>
    </source>
</evidence>
<dbReference type="InterPro" id="IPR001245">
    <property type="entry name" value="Ser-Thr/Tyr_kinase_cat_dom"/>
</dbReference>
<dbReference type="GO" id="GO:0005886">
    <property type="term" value="C:plasma membrane"/>
    <property type="evidence" value="ECO:0007669"/>
    <property type="project" value="TreeGrafter"/>
</dbReference>
<dbReference type="InterPro" id="IPR029787">
    <property type="entry name" value="Nucleotide_cyclase"/>
</dbReference>
<dbReference type="GO" id="GO:0004016">
    <property type="term" value="F:adenylate cyclase activity"/>
    <property type="evidence" value="ECO:0007669"/>
    <property type="project" value="TreeGrafter"/>
</dbReference>
<proteinExistence type="inferred from homology"/>
<evidence type="ECO:0000256" key="6">
    <source>
        <dbReference type="ARBA" id="ARBA00022989"/>
    </source>
</evidence>
<dbReference type="SMART" id="SM00044">
    <property type="entry name" value="CYCc"/>
    <property type="match status" value="1"/>
</dbReference>
<organism evidence="15">
    <name type="scientific">Magallana gigas</name>
    <name type="common">Pacific oyster</name>
    <name type="synonym">Crassostrea gigas</name>
    <dbReference type="NCBI Taxonomy" id="29159"/>
    <lineage>
        <taxon>Eukaryota</taxon>
        <taxon>Metazoa</taxon>
        <taxon>Spiralia</taxon>
        <taxon>Lophotrochozoa</taxon>
        <taxon>Mollusca</taxon>
        <taxon>Bivalvia</taxon>
        <taxon>Autobranchia</taxon>
        <taxon>Pteriomorphia</taxon>
        <taxon>Ostreida</taxon>
        <taxon>Ostreoidea</taxon>
        <taxon>Ostreidae</taxon>
        <taxon>Magallana</taxon>
    </lineage>
</organism>
<dbReference type="PRINTS" id="PR00255">
    <property type="entry name" value="NATPEPTIDER"/>
</dbReference>
<dbReference type="InterPro" id="IPR018297">
    <property type="entry name" value="A/G_cyclase_CS"/>
</dbReference>
<evidence type="ECO:0000256" key="11">
    <source>
        <dbReference type="ARBA" id="ARBA00023239"/>
    </source>
</evidence>
<dbReference type="SUPFAM" id="SSF56112">
    <property type="entry name" value="Protein kinase-like (PK-like)"/>
    <property type="match status" value="1"/>
</dbReference>
<comment type="similarity">
    <text evidence="13">Belongs to the adenylyl cyclase class-4/guanylyl cyclase family.</text>
</comment>
<keyword evidence="5" id="KW-0547">Nucleotide-binding</keyword>
<dbReference type="SUPFAM" id="SSF53822">
    <property type="entry name" value="Periplasmic binding protein-like I"/>
    <property type="match status" value="1"/>
</dbReference>
<dbReference type="Gene3D" id="3.40.50.2300">
    <property type="match status" value="1"/>
</dbReference>
<evidence type="ECO:0000256" key="8">
    <source>
        <dbReference type="ARBA" id="ARBA00023136"/>
    </source>
</evidence>
<dbReference type="Gene3D" id="3.30.70.1230">
    <property type="entry name" value="Nucleotide cyclase"/>
    <property type="match status" value="1"/>
</dbReference>
<dbReference type="GO" id="GO:0005524">
    <property type="term" value="F:ATP binding"/>
    <property type="evidence" value="ECO:0007669"/>
    <property type="project" value="InterPro"/>
</dbReference>
<dbReference type="PROSITE" id="PS00452">
    <property type="entry name" value="GUANYLATE_CYCLASE_1"/>
    <property type="match status" value="1"/>
</dbReference>
<dbReference type="Gene3D" id="1.10.510.10">
    <property type="entry name" value="Transferase(Phosphotransferase) domain 1"/>
    <property type="match status" value="1"/>
</dbReference>
<sequence>MFVQVYLLLSLNVVLAERERVRVGVFQADDTVPFGIHRSGPAVDLGVQKLKEFVGKDMDVEIINYLSLQGSECDPTRQGLFGKIAAEMHHLKNITAIIGPIYLVVCDNVALRWLLLTARSLGMTEGDHAFIYFFNFNGYINGNIMKKIGDEDEQAVKKAFESIFLIGLYQSQTKQYQEFYLQLKRRSLEQYNFSYFNEDLNPPTTAFYEAFALYGEVVNEAFQAGKDFKDGFGLSKRLWNRTFDGINGDLYINGNGDRESNWMLLDFDPYIEDFVLKSLSDISSTSMIMDKKVAIYKSSKIVLHKFNKKQPPSSKSFYVELVQMKNINCHNLTKFLGLTEHDSGLYSVTEFCSRGDLRDILSNEAFVLNREFSISLIRDIIQAMEYLHSSNIRFHGSLHSRSCVIDSRFVLKVTNFGLQSLKDFNIDFHSEKCLWVAPELLRKSKTSSDCIEMQCADIYSFGIIIYEVVSRKEPYENEKEFLTLEEIVMNLKTIGDEQFRPQLDTTEIDKNVIDLMRNCWDEDPTCRPSFQFMRKQSRKLHWDKSGDRLLDMLLSRMEEYANNLEDLVEERTQSLIIEKRKSDELLYQILPRSVADKLKTGCMVEPEAYACVTIYFSDIVGFTSLSSQSTPLQVIDFLNDLYICFDKTIENFDVYKVETIGDAYMVVSGLPTRNGDQHVVEIARMSCSILESAKKFKIKHIPDHRLSVRIGIHSGPVCAGVVGQKMPRYCLFGDTVNTASRMESNGEPMRIHTSENTRNLLNNHQDFLLEERGELQIKGKGIMRTYWLYLKADRNS</sequence>